<dbReference type="InterPro" id="IPR021109">
    <property type="entry name" value="Peptidase_aspartic_dom_sf"/>
</dbReference>
<proteinExistence type="inferred from homology"/>
<gene>
    <name evidence="8" type="ORF">CB5_LOCUS29656</name>
</gene>
<evidence type="ECO:0000256" key="1">
    <source>
        <dbReference type="ARBA" id="ARBA00007447"/>
    </source>
</evidence>
<dbReference type="InterPro" id="IPR001969">
    <property type="entry name" value="Aspartic_peptidase_AS"/>
</dbReference>
<dbReference type="PANTHER" id="PTHR47965">
    <property type="entry name" value="ASPARTYL PROTEASE-RELATED"/>
    <property type="match status" value="1"/>
</dbReference>
<dbReference type="InterPro" id="IPR032861">
    <property type="entry name" value="TAXi_N"/>
</dbReference>
<evidence type="ECO:0000256" key="3">
    <source>
        <dbReference type="ARBA" id="ARBA00022750"/>
    </source>
</evidence>
<dbReference type="GO" id="GO:0004190">
    <property type="term" value="F:aspartic-type endopeptidase activity"/>
    <property type="evidence" value="ECO:0007669"/>
    <property type="project" value="UniProtKB-KW"/>
</dbReference>
<keyword evidence="2" id="KW-0645">Protease</keyword>
<accession>A0A6V7QUL2</accession>
<feature type="domain" description="Peptidase A1" evidence="7">
    <location>
        <begin position="70"/>
        <end position="397"/>
    </location>
</feature>
<protein>
    <recommendedName>
        <fullName evidence="7">Peptidase A1 domain-containing protein</fullName>
    </recommendedName>
</protein>
<dbReference type="InterPro" id="IPR032799">
    <property type="entry name" value="TAXi_C"/>
</dbReference>
<evidence type="ECO:0000256" key="4">
    <source>
        <dbReference type="ARBA" id="ARBA00022801"/>
    </source>
</evidence>
<evidence type="ECO:0000256" key="5">
    <source>
        <dbReference type="ARBA" id="ARBA00023180"/>
    </source>
</evidence>
<name>A0A6V7QUL2_ANACO</name>
<reference evidence="8" key="1">
    <citation type="submission" date="2020-07" db="EMBL/GenBank/DDBJ databases">
        <authorList>
            <person name="Lin J."/>
        </authorList>
    </citation>
    <scope>NUCLEOTIDE SEQUENCE</scope>
</reference>
<evidence type="ECO:0000313" key="8">
    <source>
        <dbReference type="EMBL" id="CAD1846445.1"/>
    </source>
</evidence>
<keyword evidence="6" id="KW-0732">Signal</keyword>
<dbReference type="AlphaFoldDB" id="A0A6V7QUL2"/>
<evidence type="ECO:0000259" key="7">
    <source>
        <dbReference type="PROSITE" id="PS51767"/>
    </source>
</evidence>
<dbReference type="PROSITE" id="PS00141">
    <property type="entry name" value="ASP_PROTEASE"/>
    <property type="match status" value="1"/>
</dbReference>
<dbReference type="SUPFAM" id="SSF50630">
    <property type="entry name" value="Acid proteases"/>
    <property type="match status" value="1"/>
</dbReference>
<dbReference type="GO" id="GO:0006508">
    <property type="term" value="P:proteolysis"/>
    <property type="evidence" value="ECO:0007669"/>
    <property type="project" value="UniProtKB-KW"/>
</dbReference>
<dbReference type="EMBL" id="CAJEUB010000017">
    <property type="protein sequence ID" value="CAD1846445.1"/>
    <property type="molecule type" value="Genomic_DNA"/>
</dbReference>
<keyword evidence="5" id="KW-0325">Glycoprotein</keyword>
<dbReference type="Gene3D" id="2.40.70.10">
    <property type="entry name" value="Acid Proteases"/>
    <property type="match status" value="2"/>
</dbReference>
<keyword evidence="3" id="KW-0064">Aspartyl protease</keyword>
<keyword evidence="4" id="KW-0378">Hydrolase</keyword>
<dbReference type="Pfam" id="PF14541">
    <property type="entry name" value="TAXi_C"/>
    <property type="match status" value="1"/>
</dbReference>
<dbReference type="InterPro" id="IPR001461">
    <property type="entry name" value="Aspartic_peptidase_A1"/>
</dbReference>
<dbReference type="PROSITE" id="PS51767">
    <property type="entry name" value="PEPTIDASE_A1"/>
    <property type="match status" value="1"/>
</dbReference>
<dbReference type="InterPro" id="IPR034161">
    <property type="entry name" value="Pepsin-like_plant"/>
</dbReference>
<dbReference type="Pfam" id="PF14543">
    <property type="entry name" value="TAXi_N"/>
    <property type="match status" value="1"/>
</dbReference>
<dbReference type="InterPro" id="IPR033121">
    <property type="entry name" value="PEPTIDASE_A1"/>
</dbReference>
<dbReference type="CDD" id="cd05476">
    <property type="entry name" value="pepsin_A_like_plant"/>
    <property type="match status" value="1"/>
</dbReference>
<feature type="chain" id="PRO_5028338631" description="Peptidase A1 domain-containing protein" evidence="6">
    <location>
        <begin position="27"/>
        <end position="412"/>
    </location>
</feature>
<evidence type="ECO:0000256" key="2">
    <source>
        <dbReference type="ARBA" id="ARBA00022670"/>
    </source>
</evidence>
<organism evidence="8">
    <name type="scientific">Ananas comosus var. bracteatus</name>
    <name type="common">red pineapple</name>
    <dbReference type="NCBI Taxonomy" id="296719"/>
    <lineage>
        <taxon>Eukaryota</taxon>
        <taxon>Viridiplantae</taxon>
        <taxon>Streptophyta</taxon>
        <taxon>Embryophyta</taxon>
        <taxon>Tracheophyta</taxon>
        <taxon>Spermatophyta</taxon>
        <taxon>Magnoliopsida</taxon>
        <taxon>Liliopsida</taxon>
        <taxon>Poales</taxon>
        <taxon>Bromeliaceae</taxon>
        <taxon>Bromelioideae</taxon>
        <taxon>Ananas</taxon>
    </lineage>
</organism>
<dbReference type="PANTHER" id="PTHR47965:SF10">
    <property type="entry name" value="OS01G0844500 PROTEIN"/>
    <property type="match status" value="1"/>
</dbReference>
<evidence type="ECO:0000256" key="6">
    <source>
        <dbReference type="SAM" id="SignalP"/>
    </source>
</evidence>
<sequence>MASFSSSKASLFNLLFLCSLLYQVVSVVCVRAPTTAEPKPLLFALRAQKVASLSLPRPPNKLRFRHNVSLTVTLSAGNPPQNVSMVLDTGSELSWLLCSGGSSSSTNPLAFEPRSSTSFSPIPCSSPTCRAQARDPRAPAACDAGGRVCDVSVSYADGSSSEGALASDLFRLGDAAAPLRTVFGCMSSARDAALLLLHLRPRRAGVLLLGRSPLPLPLNYTPLSRPPPLPLPYFDRAAYSVRLLGIRVGGALLPLPASALAPDHTGAGQTMVDSGTQFTFLLGDAYAALRAEFLRRTRGVLRPLDYAFEGAFDLCFRTPEGAAAPATRRLPAVALELEGAEVAVEGERLLYEVGNGVRCLTFGNADLAGISAFVIGHHHQQNLWVEYDLDNARLGFAPVRCDLATQRLGLLL</sequence>
<comment type="similarity">
    <text evidence="1">Belongs to the peptidase A1 family.</text>
</comment>
<feature type="signal peptide" evidence="6">
    <location>
        <begin position="1"/>
        <end position="26"/>
    </location>
</feature>